<evidence type="ECO:0000313" key="3">
    <source>
        <dbReference type="Proteomes" id="UP001283361"/>
    </source>
</evidence>
<sequence>MVIIYTSDNVDPSPSPSSDTDSEQLSSNYTADRSDSEGSPNLLVPGLVKRLIFLSGLRPPGPLGCWGAQDCRVLQAIPEPPPQPCVFQRTGAPRVILATSTDSA</sequence>
<gene>
    <name evidence="2" type="ORF">RRG08_020210</name>
</gene>
<proteinExistence type="predicted"/>
<accession>A0AAE1DRQ7</accession>
<name>A0AAE1DRQ7_9GAST</name>
<dbReference type="Proteomes" id="UP001283361">
    <property type="component" value="Unassembled WGS sequence"/>
</dbReference>
<dbReference type="AlphaFoldDB" id="A0AAE1DRQ7"/>
<evidence type="ECO:0000313" key="2">
    <source>
        <dbReference type="EMBL" id="KAK3779865.1"/>
    </source>
</evidence>
<keyword evidence="3" id="KW-1185">Reference proteome</keyword>
<feature type="compositionally biased region" description="Low complexity" evidence="1">
    <location>
        <begin position="7"/>
        <end position="19"/>
    </location>
</feature>
<evidence type="ECO:0000256" key="1">
    <source>
        <dbReference type="SAM" id="MobiDB-lite"/>
    </source>
</evidence>
<organism evidence="2 3">
    <name type="scientific">Elysia crispata</name>
    <name type="common">lettuce slug</name>
    <dbReference type="NCBI Taxonomy" id="231223"/>
    <lineage>
        <taxon>Eukaryota</taxon>
        <taxon>Metazoa</taxon>
        <taxon>Spiralia</taxon>
        <taxon>Lophotrochozoa</taxon>
        <taxon>Mollusca</taxon>
        <taxon>Gastropoda</taxon>
        <taxon>Heterobranchia</taxon>
        <taxon>Euthyneura</taxon>
        <taxon>Panpulmonata</taxon>
        <taxon>Sacoglossa</taxon>
        <taxon>Placobranchoidea</taxon>
        <taxon>Plakobranchidae</taxon>
        <taxon>Elysia</taxon>
    </lineage>
</organism>
<feature type="region of interest" description="Disordered" evidence="1">
    <location>
        <begin position="1"/>
        <end position="41"/>
    </location>
</feature>
<dbReference type="EMBL" id="JAWDGP010002798">
    <property type="protein sequence ID" value="KAK3779865.1"/>
    <property type="molecule type" value="Genomic_DNA"/>
</dbReference>
<protein>
    <submittedName>
        <fullName evidence="2">Uncharacterized protein</fullName>
    </submittedName>
</protein>
<reference evidence="2" key="1">
    <citation type="journal article" date="2023" name="G3 (Bethesda)">
        <title>A reference genome for the long-term kleptoplast-retaining sea slug Elysia crispata morphotype clarki.</title>
        <authorList>
            <person name="Eastman K.E."/>
            <person name="Pendleton A.L."/>
            <person name="Shaikh M.A."/>
            <person name="Suttiyut T."/>
            <person name="Ogas R."/>
            <person name="Tomko P."/>
            <person name="Gavelis G."/>
            <person name="Widhalm J.R."/>
            <person name="Wisecaver J.H."/>
        </authorList>
    </citation>
    <scope>NUCLEOTIDE SEQUENCE</scope>
    <source>
        <strain evidence="2">ECLA1</strain>
    </source>
</reference>
<comment type="caution">
    <text evidence="2">The sequence shown here is derived from an EMBL/GenBank/DDBJ whole genome shotgun (WGS) entry which is preliminary data.</text>
</comment>